<dbReference type="Proteomes" id="UP000475928">
    <property type="component" value="Unassembled WGS sequence"/>
</dbReference>
<dbReference type="EMBL" id="BLLH01000001">
    <property type="protein sequence ID" value="GFH39779.1"/>
    <property type="molecule type" value="Genomic_DNA"/>
</dbReference>
<dbReference type="Gene3D" id="3.90.550.10">
    <property type="entry name" value="Spore Coat Polysaccharide Biosynthesis Protein SpsA, Chain A"/>
    <property type="match status" value="1"/>
</dbReference>
<dbReference type="InterPro" id="IPR014721">
    <property type="entry name" value="Ribsml_uS5_D2-typ_fold_subgr"/>
</dbReference>
<gene>
    <name evidence="9" type="ORF">Hs20B_01770</name>
</gene>
<dbReference type="Pfam" id="PF00288">
    <property type="entry name" value="GHMP_kinases_N"/>
    <property type="match status" value="1"/>
</dbReference>
<dbReference type="InterPro" id="IPR036554">
    <property type="entry name" value="GHMP_kinase_C_sf"/>
</dbReference>
<dbReference type="GO" id="GO:0005524">
    <property type="term" value="F:ATP binding"/>
    <property type="evidence" value="ECO:0007669"/>
    <property type="project" value="UniProtKB-KW"/>
</dbReference>
<evidence type="ECO:0000256" key="3">
    <source>
        <dbReference type="ARBA" id="ARBA00022777"/>
    </source>
</evidence>
<keyword evidence="2" id="KW-0547">Nucleotide-binding</keyword>
<dbReference type="PRINTS" id="PR00959">
    <property type="entry name" value="MEVGALKINASE"/>
</dbReference>
<dbReference type="RefSeq" id="WP_172354688.1">
    <property type="nucleotide sequence ID" value="NZ_BLLH01000001.1"/>
</dbReference>
<dbReference type="PANTHER" id="PTHR43685:SF3">
    <property type="entry name" value="SLR2126 PROTEIN"/>
    <property type="match status" value="1"/>
</dbReference>
<evidence type="ECO:0000256" key="4">
    <source>
        <dbReference type="ARBA" id="ARBA00022840"/>
    </source>
</evidence>
<dbReference type="InterPro" id="IPR006204">
    <property type="entry name" value="GHMP_kinase_N_dom"/>
</dbReference>
<evidence type="ECO:0000259" key="6">
    <source>
        <dbReference type="Pfam" id="PF00535"/>
    </source>
</evidence>
<dbReference type="SUPFAM" id="SSF54211">
    <property type="entry name" value="Ribosomal protein S5 domain 2-like"/>
    <property type="match status" value="1"/>
</dbReference>
<dbReference type="Pfam" id="PF02709">
    <property type="entry name" value="Glyco_transf_7C"/>
    <property type="match status" value="1"/>
</dbReference>
<evidence type="ECO:0000259" key="5">
    <source>
        <dbReference type="Pfam" id="PF00288"/>
    </source>
</evidence>
<keyword evidence="1" id="KW-0808">Transferase</keyword>
<dbReference type="Pfam" id="PF00535">
    <property type="entry name" value="Glycos_transf_2"/>
    <property type="match status" value="1"/>
</dbReference>
<name>A0A6A0B366_9LACT</name>
<evidence type="ECO:0000313" key="9">
    <source>
        <dbReference type="EMBL" id="GFH39779.1"/>
    </source>
</evidence>
<evidence type="ECO:0000313" key="10">
    <source>
        <dbReference type="Proteomes" id="UP000475928"/>
    </source>
</evidence>
<evidence type="ECO:0008006" key="11">
    <source>
        <dbReference type="Google" id="ProtNLM"/>
    </source>
</evidence>
<feature type="domain" description="Glycosyltransferase 2-like" evidence="6">
    <location>
        <begin position="7"/>
        <end position="133"/>
    </location>
</feature>
<evidence type="ECO:0000256" key="1">
    <source>
        <dbReference type="ARBA" id="ARBA00022679"/>
    </source>
</evidence>
<dbReference type="Pfam" id="PF08544">
    <property type="entry name" value="GHMP_kinases_C"/>
    <property type="match status" value="1"/>
</dbReference>
<dbReference type="InterPro" id="IPR027791">
    <property type="entry name" value="Galactosyl_T_C"/>
</dbReference>
<comment type="caution">
    <text evidence="9">The sequence shown here is derived from an EMBL/GenBank/DDBJ whole genome shotgun (WGS) entry which is preliminary data.</text>
</comment>
<evidence type="ECO:0000256" key="2">
    <source>
        <dbReference type="ARBA" id="ARBA00022741"/>
    </source>
</evidence>
<keyword evidence="4" id="KW-0067">ATP-binding</keyword>
<dbReference type="PANTHER" id="PTHR43685">
    <property type="entry name" value="GLYCOSYLTRANSFERASE"/>
    <property type="match status" value="1"/>
</dbReference>
<evidence type="ECO:0000259" key="8">
    <source>
        <dbReference type="Pfam" id="PF08544"/>
    </source>
</evidence>
<dbReference type="Gene3D" id="3.30.70.890">
    <property type="entry name" value="GHMP kinase, C-terminal domain"/>
    <property type="match status" value="1"/>
</dbReference>
<protein>
    <recommendedName>
        <fullName evidence="11">Glycosyltransferase</fullName>
    </recommendedName>
</protein>
<dbReference type="InterPro" id="IPR050834">
    <property type="entry name" value="Glycosyltransf_2"/>
</dbReference>
<proteinExistence type="predicted"/>
<evidence type="ECO:0000259" key="7">
    <source>
        <dbReference type="Pfam" id="PF02709"/>
    </source>
</evidence>
<dbReference type="InterPro" id="IPR013750">
    <property type="entry name" value="GHMP_kinase_C_dom"/>
</dbReference>
<dbReference type="GO" id="GO:0016301">
    <property type="term" value="F:kinase activity"/>
    <property type="evidence" value="ECO:0007669"/>
    <property type="project" value="UniProtKB-KW"/>
</dbReference>
<dbReference type="AlphaFoldDB" id="A0A6A0B366"/>
<dbReference type="SUPFAM" id="SSF53448">
    <property type="entry name" value="Nucleotide-diphospho-sugar transferases"/>
    <property type="match status" value="1"/>
</dbReference>
<feature type="domain" description="GHMP kinase N-terminal" evidence="5">
    <location>
        <begin position="364"/>
        <end position="450"/>
    </location>
</feature>
<dbReference type="InterPro" id="IPR029044">
    <property type="entry name" value="Nucleotide-diphossugar_trans"/>
</dbReference>
<organism evidence="9 10">
    <name type="scientific">Pseudolactococcus insecticola</name>
    <dbReference type="NCBI Taxonomy" id="2709158"/>
    <lineage>
        <taxon>Bacteria</taxon>
        <taxon>Bacillati</taxon>
        <taxon>Bacillota</taxon>
        <taxon>Bacilli</taxon>
        <taxon>Lactobacillales</taxon>
        <taxon>Streptococcaceae</taxon>
        <taxon>Pseudolactococcus</taxon>
    </lineage>
</organism>
<dbReference type="InterPro" id="IPR001173">
    <property type="entry name" value="Glyco_trans_2-like"/>
</dbReference>
<keyword evidence="3" id="KW-0418">Kinase</keyword>
<accession>A0A6A0B366</accession>
<dbReference type="InterPro" id="IPR020568">
    <property type="entry name" value="Ribosomal_Su5_D2-typ_SF"/>
</dbReference>
<dbReference type="SUPFAM" id="SSF55060">
    <property type="entry name" value="GHMP Kinase, C-terminal domain"/>
    <property type="match status" value="1"/>
</dbReference>
<feature type="domain" description="Galactosyltransferase C-terminal" evidence="7">
    <location>
        <begin position="176"/>
        <end position="230"/>
    </location>
</feature>
<feature type="domain" description="GHMP kinase C-terminal" evidence="8">
    <location>
        <begin position="531"/>
        <end position="583"/>
    </location>
</feature>
<dbReference type="Gene3D" id="3.30.230.10">
    <property type="match status" value="1"/>
</dbReference>
<sequence>MDKYQITVVIPTYNRERLLIETLNSLNNQSLPKENFEVIVVDDGSENSPEKAIAEFSKQLNIKFFIQEDKGFRAGTARNKGVENSEGEIIVFVDSGVVLAYETLEEHWKKHKSSIMPTVFLGYMFGFDELNQNKEKIESLHISGKNVNDKLKKINKKDLGDRRESSFSLNGENLLAWENPWLIFWTGHLSLPKKEFLLLGGFDENFNGWGYEDIDLGLNWYRSGFKIQFSRSLVALHLPHEKVKQSIPEDKRKSYSNIRKHKLYEKYRVEAIKLWMKEATERVEFLSRKRGIGNGRICLAGEDLDWCGGKTIQYPLPLMTKSFFRKNQSGNLSVSSLYQKNQEKLELNFHDMFNWNYDGAYFDYVVAAIRSFYEKFNIFPSGILKICSNIPPQSGLSSSAAVLMSIIDELDFQYGIGLTDDEKVNISYQAETFYVGSSVGKMDYFASLSTGIFIFDALENSIKKLSENFMNNLAIYLIFSGNQSSCKIVNPLKMERYKKREQHFINYRDRGLIEIQNYEANVGLNQTFELVNRFQNLMREELQVSTPQIDMLIEKVKSFGADAAKITGCGLGGYIFSLVEQEKSLKFEQGLEENDIEYLKCGEKERPYV</sequence>
<keyword evidence="10" id="KW-1185">Reference proteome</keyword>
<reference evidence="9 10" key="1">
    <citation type="submission" date="2020-02" db="EMBL/GenBank/DDBJ databases">
        <title>Draft genome sequence of Lactococcus sp. Hs20B0-1.</title>
        <authorList>
            <person name="Noda S."/>
            <person name="Yuki M."/>
            <person name="Ohkuma M."/>
        </authorList>
    </citation>
    <scope>NUCLEOTIDE SEQUENCE [LARGE SCALE GENOMIC DNA]</scope>
    <source>
        <strain evidence="9 10">Hs20B0-1</strain>
    </source>
</reference>